<organism evidence="1 2">
    <name type="scientific">Ramlibacter algicola</name>
    <dbReference type="NCBI Taxonomy" id="2795217"/>
    <lineage>
        <taxon>Bacteria</taxon>
        <taxon>Pseudomonadati</taxon>
        <taxon>Pseudomonadota</taxon>
        <taxon>Betaproteobacteria</taxon>
        <taxon>Burkholderiales</taxon>
        <taxon>Comamonadaceae</taxon>
        <taxon>Ramlibacter</taxon>
    </lineage>
</organism>
<accession>A0A934Q384</accession>
<keyword evidence="2" id="KW-1185">Reference proteome</keyword>
<dbReference type="RefSeq" id="WP_200788430.1">
    <property type="nucleotide sequence ID" value="NZ_JAEDAO010000001.1"/>
</dbReference>
<dbReference type="EMBL" id="JAEDAO010000001">
    <property type="protein sequence ID" value="MBK0393464.1"/>
    <property type="molecule type" value="Genomic_DNA"/>
</dbReference>
<name>A0A934Q384_9BURK</name>
<evidence type="ECO:0000313" key="1">
    <source>
        <dbReference type="EMBL" id="MBK0393464.1"/>
    </source>
</evidence>
<sequence>MHDKLVLFAIFRVGAPRLRALWMIRPQISAAEACRAWRCRIRIQQ</sequence>
<dbReference type="Proteomes" id="UP000617041">
    <property type="component" value="Unassembled WGS sequence"/>
</dbReference>
<proteinExistence type="predicted"/>
<gene>
    <name evidence="1" type="ORF">I8E28_12755</name>
</gene>
<dbReference type="AlphaFoldDB" id="A0A934Q384"/>
<evidence type="ECO:0000313" key="2">
    <source>
        <dbReference type="Proteomes" id="UP000617041"/>
    </source>
</evidence>
<reference evidence="1" key="1">
    <citation type="submission" date="2020-12" db="EMBL/GenBank/DDBJ databases">
        <title>Ramlibacter sp. nov., isolated from a freshwater alga, Cryptomonas.</title>
        <authorList>
            <person name="Kim H.M."/>
            <person name="Jeon C.O."/>
        </authorList>
    </citation>
    <scope>NUCLEOTIDE SEQUENCE</scope>
    <source>
        <strain evidence="1">CrO1</strain>
    </source>
</reference>
<protein>
    <submittedName>
        <fullName evidence="1">Uncharacterized protein</fullName>
    </submittedName>
</protein>
<comment type="caution">
    <text evidence="1">The sequence shown here is derived from an EMBL/GenBank/DDBJ whole genome shotgun (WGS) entry which is preliminary data.</text>
</comment>